<keyword evidence="6" id="KW-1185">Reference proteome</keyword>
<dbReference type="InterPro" id="IPR015760">
    <property type="entry name" value="TIF_IF2"/>
</dbReference>
<dbReference type="SUPFAM" id="SSF52156">
    <property type="entry name" value="Initiation factor IF2/eIF5b, domain 3"/>
    <property type="match status" value="1"/>
</dbReference>
<protein>
    <recommendedName>
        <fullName evidence="4">Translation initiation factor IF- 2 domain-containing protein</fullName>
    </recommendedName>
</protein>
<dbReference type="EMBL" id="CAUEEQ010015463">
    <property type="protein sequence ID" value="CAJ0939174.1"/>
    <property type="molecule type" value="Genomic_DNA"/>
</dbReference>
<dbReference type="PANTHER" id="PTHR43381">
    <property type="entry name" value="TRANSLATION INITIATION FACTOR IF-2-RELATED"/>
    <property type="match status" value="1"/>
</dbReference>
<evidence type="ECO:0000259" key="4">
    <source>
        <dbReference type="Pfam" id="PF11987"/>
    </source>
</evidence>
<gene>
    <name evidence="5" type="ORF">RIMI_LOCUS7963758</name>
</gene>
<organism evidence="5 6">
    <name type="scientific">Ranitomeya imitator</name>
    <name type="common">mimic poison frog</name>
    <dbReference type="NCBI Taxonomy" id="111125"/>
    <lineage>
        <taxon>Eukaryota</taxon>
        <taxon>Metazoa</taxon>
        <taxon>Chordata</taxon>
        <taxon>Craniata</taxon>
        <taxon>Vertebrata</taxon>
        <taxon>Euteleostomi</taxon>
        <taxon>Amphibia</taxon>
        <taxon>Batrachia</taxon>
        <taxon>Anura</taxon>
        <taxon>Neobatrachia</taxon>
        <taxon>Hyloidea</taxon>
        <taxon>Dendrobatidae</taxon>
        <taxon>Dendrobatinae</taxon>
        <taxon>Ranitomeya</taxon>
    </lineage>
</organism>
<dbReference type="Gene3D" id="2.40.30.10">
    <property type="entry name" value="Translation factors"/>
    <property type="match status" value="1"/>
</dbReference>
<feature type="region of interest" description="Disordered" evidence="3">
    <location>
        <begin position="42"/>
        <end position="64"/>
    </location>
</feature>
<dbReference type="PANTHER" id="PTHR43381:SF20">
    <property type="entry name" value="TRANSLATION INITIATION FACTOR IF-2, MITOCHONDRIAL"/>
    <property type="match status" value="1"/>
</dbReference>
<dbReference type="Pfam" id="PF11987">
    <property type="entry name" value="IF-2"/>
    <property type="match status" value="1"/>
</dbReference>
<evidence type="ECO:0000313" key="5">
    <source>
        <dbReference type="EMBL" id="CAJ0939174.1"/>
    </source>
</evidence>
<name>A0ABN9LDA3_9NEOB</name>
<proteinExistence type="predicted"/>
<dbReference type="Proteomes" id="UP001176940">
    <property type="component" value="Unassembled WGS sequence"/>
</dbReference>
<sequence length="308" mass="35510">MASHTWTLEEEEGKFYRWKQMLGELLHKSLLNHHRAKKRKIQVVESDSDSDHSFSSSAGWEDPASPKAEVRKYLFSSDYIEDLGKETTSICRRGRFLETELTVMWMGQLKLYSVCWTHMMQMNVSWILVHFGIGDISDSDVALAETFNASIYGFNVNANKSVQQIAAKSEVSIRLHKVIYHLFDDLKEEISNTLPELSEEVVKGEASVLALFDVTVGKKTVQVAGCRVQKGFLEKKLKFKLVRNSSVLWEVTPHLWHNTKFGQPQSIFSLCKFTTLKVKNHLSCRHWLYISVYELDIVSLHLHSWAFH</sequence>
<dbReference type="Gene3D" id="3.40.50.10050">
    <property type="entry name" value="Translation initiation factor IF- 2, domain 3"/>
    <property type="match status" value="1"/>
</dbReference>
<accession>A0ABN9LDA3</accession>
<evidence type="ECO:0000256" key="2">
    <source>
        <dbReference type="ARBA" id="ARBA00023134"/>
    </source>
</evidence>
<evidence type="ECO:0000256" key="1">
    <source>
        <dbReference type="ARBA" id="ARBA00022741"/>
    </source>
</evidence>
<feature type="domain" description="Translation initiation factor IF- 2" evidence="4">
    <location>
        <begin position="123"/>
        <end position="187"/>
    </location>
</feature>
<evidence type="ECO:0000256" key="3">
    <source>
        <dbReference type="SAM" id="MobiDB-lite"/>
    </source>
</evidence>
<comment type="caution">
    <text evidence="5">The sequence shown here is derived from an EMBL/GenBank/DDBJ whole genome shotgun (WGS) entry which is preliminary data.</text>
</comment>
<keyword evidence="1" id="KW-0547">Nucleotide-binding</keyword>
<evidence type="ECO:0000313" key="6">
    <source>
        <dbReference type="Proteomes" id="UP001176940"/>
    </source>
</evidence>
<reference evidence="5" key="1">
    <citation type="submission" date="2023-07" db="EMBL/GenBank/DDBJ databases">
        <authorList>
            <person name="Stuckert A."/>
        </authorList>
    </citation>
    <scope>NUCLEOTIDE SEQUENCE</scope>
</reference>
<dbReference type="InterPro" id="IPR023115">
    <property type="entry name" value="TIF_IF2_dom3"/>
</dbReference>
<keyword evidence="2" id="KW-0342">GTP-binding</keyword>
<dbReference type="InterPro" id="IPR036925">
    <property type="entry name" value="TIF_IF2_dom3_sf"/>
</dbReference>